<proteinExistence type="predicted"/>
<evidence type="ECO:0000313" key="7">
    <source>
        <dbReference type="Proteomes" id="UP000012063"/>
    </source>
</evidence>
<dbReference type="InterPro" id="IPR008995">
    <property type="entry name" value="Mo/tungstate-bd_C_term_dom"/>
</dbReference>
<dbReference type="PROSITE" id="PS50893">
    <property type="entry name" value="ABC_TRANSPORTER_2"/>
    <property type="match status" value="1"/>
</dbReference>
<name>M5DXX9_9FIRM</name>
<evidence type="ECO:0000256" key="1">
    <source>
        <dbReference type="ARBA" id="ARBA00022448"/>
    </source>
</evidence>
<dbReference type="PANTHER" id="PTHR42781">
    <property type="entry name" value="SPERMIDINE/PUTRESCINE IMPORT ATP-BINDING PROTEIN POTA"/>
    <property type="match status" value="1"/>
</dbReference>
<dbReference type="FunFam" id="3.40.50.300:FF:000425">
    <property type="entry name" value="Probable ABC transporter, ATP-binding subunit"/>
    <property type="match status" value="1"/>
</dbReference>
<dbReference type="InParanoid" id="M5DXX9"/>
<evidence type="ECO:0000256" key="4">
    <source>
        <dbReference type="ARBA" id="ARBA00066388"/>
    </source>
</evidence>
<dbReference type="RefSeq" id="WP_005487321.1">
    <property type="nucleotide sequence ID" value="NZ_CAUI01000005.1"/>
</dbReference>
<dbReference type="InterPro" id="IPR003439">
    <property type="entry name" value="ABC_transporter-like_ATP-bd"/>
</dbReference>
<dbReference type="InterPro" id="IPR027417">
    <property type="entry name" value="P-loop_NTPase"/>
</dbReference>
<dbReference type="GO" id="GO:0015418">
    <property type="term" value="F:ABC-type quaternary ammonium compound transporting activity"/>
    <property type="evidence" value="ECO:0007669"/>
    <property type="project" value="UniProtKB-EC"/>
</dbReference>
<dbReference type="EC" id="7.6.2.9" evidence="4"/>
<dbReference type="STRING" id="1293054.HSACCH_00300"/>
<keyword evidence="7" id="KW-1185">Reference proteome</keyword>
<protein>
    <recommendedName>
        <fullName evidence="4">ABC-type quaternary amine transporter</fullName>
        <ecNumber evidence="4">7.6.2.9</ecNumber>
    </recommendedName>
</protein>
<dbReference type="Proteomes" id="UP000012063">
    <property type="component" value="Unassembled WGS sequence"/>
</dbReference>
<dbReference type="eggNOG" id="COG3842">
    <property type="taxonomic scope" value="Bacteria"/>
</dbReference>
<dbReference type="SUPFAM" id="SSF52540">
    <property type="entry name" value="P-loop containing nucleoside triphosphate hydrolases"/>
    <property type="match status" value="1"/>
</dbReference>
<keyword evidence="1" id="KW-0813">Transport</keyword>
<dbReference type="Gene3D" id="2.40.50.100">
    <property type="match status" value="1"/>
</dbReference>
<dbReference type="PROSITE" id="PS00211">
    <property type="entry name" value="ABC_TRANSPORTER_1"/>
    <property type="match status" value="1"/>
</dbReference>
<dbReference type="InterPro" id="IPR050093">
    <property type="entry name" value="ABC_SmlMolc_Importer"/>
</dbReference>
<evidence type="ECO:0000256" key="2">
    <source>
        <dbReference type="ARBA" id="ARBA00022741"/>
    </source>
</evidence>
<dbReference type="PANTHER" id="PTHR42781:SF4">
    <property type="entry name" value="SPERMIDINE_PUTRESCINE IMPORT ATP-BINDING PROTEIN POTA"/>
    <property type="match status" value="1"/>
</dbReference>
<sequence length="348" mass="39557">MQKITLKNLTKKFGNDLILDHINMEIELGELVALLGPSGCGKTTTLKLISGLISPTDGDILFSDESVLDTPVEKRSSVLVFQDYLLFPHLNIAENISFGLKMRGVDKQTRLKKASDLLSLVDLPGYENYYPHEVSGGQKQRVSLARALAIDPQVLLLDEPLSNLDVNLREDMQELILELHSENDMTTIFVTHDHEEAMIMSDKIAIMNNGIIEQYGPGEELYKNPKNKFVADFFGNANYLLGEVKSGKFIYDSWEIPLKNQFNISDIKQINAAMIRPENVEFNKKIKNGLNFKAKIKERKFIGERVHYKLSLKNNKEIIVTVLSENTPPVKDEINIAVDYRNIWFMKI</sequence>
<dbReference type="Pfam" id="PF08402">
    <property type="entry name" value="TOBE_2"/>
    <property type="match status" value="1"/>
</dbReference>
<dbReference type="SMART" id="SM00382">
    <property type="entry name" value="AAA"/>
    <property type="match status" value="1"/>
</dbReference>
<dbReference type="SUPFAM" id="SSF50331">
    <property type="entry name" value="MOP-like"/>
    <property type="match status" value="1"/>
</dbReference>
<dbReference type="Pfam" id="PF00005">
    <property type="entry name" value="ABC_tran"/>
    <property type="match status" value="1"/>
</dbReference>
<dbReference type="InterPro" id="IPR003593">
    <property type="entry name" value="AAA+_ATPase"/>
</dbReference>
<dbReference type="EMBL" id="CAUI01000005">
    <property type="protein sequence ID" value="CCU77961.1"/>
    <property type="molecule type" value="Genomic_DNA"/>
</dbReference>
<dbReference type="GO" id="GO:0043190">
    <property type="term" value="C:ATP-binding cassette (ABC) transporter complex"/>
    <property type="evidence" value="ECO:0007669"/>
    <property type="project" value="InterPro"/>
</dbReference>
<dbReference type="OrthoDB" id="9802264at2"/>
<accession>M5DXX9</accession>
<dbReference type="Gene3D" id="3.40.50.300">
    <property type="entry name" value="P-loop containing nucleotide triphosphate hydrolases"/>
    <property type="match status" value="1"/>
</dbReference>
<keyword evidence="3 6" id="KW-0067">ATP-binding</keyword>
<feature type="domain" description="ABC transporter" evidence="5">
    <location>
        <begin position="4"/>
        <end position="234"/>
    </location>
</feature>
<keyword evidence="2" id="KW-0547">Nucleotide-binding</keyword>
<organism evidence="6 7">
    <name type="scientific">Halanaerobium saccharolyticum subsp. saccharolyticum DSM 6643</name>
    <dbReference type="NCBI Taxonomy" id="1293054"/>
    <lineage>
        <taxon>Bacteria</taxon>
        <taxon>Bacillati</taxon>
        <taxon>Bacillota</taxon>
        <taxon>Clostridia</taxon>
        <taxon>Halanaerobiales</taxon>
        <taxon>Halanaerobiaceae</taxon>
        <taxon>Halanaerobium</taxon>
    </lineage>
</organism>
<comment type="caution">
    <text evidence="6">The sequence shown here is derived from an EMBL/GenBank/DDBJ whole genome shotgun (WGS) entry which is preliminary data.</text>
</comment>
<dbReference type="GO" id="GO:0005524">
    <property type="term" value="F:ATP binding"/>
    <property type="evidence" value="ECO:0007669"/>
    <property type="project" value="UniProtKB-KW"/>
</dbReference>
<gene>
    <name evidence="6" type="ORF">HSACCH_00300</name>
</gene>
<evidence type="ECO:0000259" key="5">
    <source>
        <dbReference type="PROSITE" id="PS50893"/>
    </source>
</evidence>
<evidence type="ECO:0000256" key="3">
    <source>
        <dbReference type="ARBA" id="ARBA00022840"/>
    </source>
</evidence>
<evidence type="ECO:0000313" key="6">
    <source>
        <dbReference type="EMBL" id="CCU77961.1"/>
    </source>
</evidence>
<reference evidence="7" key="1">
    <citation type="journal article" date="2013" name="Genome Announc.">
        <title>Genome Sequence of Halanaerobium saccharolyticum subsp. saccharolyticum Strain DSM 6643T, a Halophilic Hydrogen-Producing Bacterium.</title>
        <authorList>
            <person name="Kivisto A."/>
            <person name="Larjo A."/>
            <person name="Ciranna A."/>
            <person name="Santala V."/>
            <person name="Roos C."/>
            <person name="Karp M."/>
        </authorList>
    </citation>
    <scope>NUCLEOTIDE SEQUENCE [LARGE SCALE GENOMIC DNA]</scope>
    <source>
        <strain evidence="7">DSM 6643</strain>
    </source>
</reference>
<dbReference type="GO" id="GO:0016887">
    <property type="term" value="F:ATP hydrolysis activity"/>
    <property type="evidence" value="ECO:0007669"/>
    <property type="project" value="InterPro"/>
</dbReference>
<dbReference type="AlphaFoldDB" id="M5DXX9"/>
<dbReference type="InterPro" id="IPR013611">
    <property type="entry name" value="Transp-assoc_OB_typ2"/>
</dbReference>
<dbReference type="InterPro" id="IPR017871">
    <property type="entry name" value="ABC_transporter-like_CS"/>
</dbReference>